<dbReference type="GO" id="GO:0006421">
    <property type="term" value="P:asparaginyl-tRNA aminoacylation"/>
    <property type="evidence" value="ECO:0007669"/>
    <property type="project" value="TreeGrafter"/>
</dbReference>
<dbReference type="GO" id="GO:0004816">
    <property type="term" value="F:asparagine-tRNA ligase activity"/>
    <property type="evidence" value="ECO:0007669"/>
    <property type="project" value="TreeGrafter"/>
</dbReference>
<dbReference type="GO" id="GO:0003676">
    <property type="term" value="F:nucleic acid binding"/>
    <property type="evidence" value="ECO:0007669"/>
    <property type="project" value="InterPro"/>
</dbReference>
<dbReference type="Pfam" id="PF01336">
    <property type="entry name" value="tRNA_anti-codon"/>
    <property type="match status" value="1"/>
</dbReference>
<evidence type="ECO:0000313" key="8">
    <source>
        <dbReference type="EMBL" id="KXS15481.1"/>
    </source>
</evidence>
<protein>
    <submittedName>
        <fullName evidence="8">Asparaginyl-tRNA synthetase</fullName>
    </submittedName>
</protein>
<keyword evidence="2" id="KW-0547">Nucleotide-binding</keyword>
<evidence type="ECO:0000256" key="4">
    <source>
        <dbReference type="ARBA" id="ARBA00022917"/>
    </source>
</evidence>
<evidence type="ECO:0000256" key="6">
    <source>
        <dbReference type="SAM" id="MobiDB-lite"/>
    </source>
</evidence>
<evidence type="ECO:0000256" key="2">
    <source>
        <dbReference type="ARBA" id="ARBA00022741"/>
    </source>
</evidence>
<dbReference type="PROSITE" id="PS50862">
    <property type="entry name" value="AA_TRNA_LIGASE_II"/>
    <property type="match status" value="1"/>
</dbReference>
<dbReference type="OrthoDB" id="1931232at2759"/>
<dbReference type="EMBL" id="KQ965762">
    <property type="protein sequence ID" value="KXS15481.1"/>
    <property type="molecule type" value="Genomic_DNA"/>
</dbReference>
<dbReference type="InterPro" id="IPR002312">
    <property type="entry name" value="Asp/Asn-tRNA-synth_IIb"/>
</dbReference>
<dbReference type="GO" id="GO:0005524">
    <property type="term" value="F:ATP binding"/>
    <property type="evidence" value="ECO:0007669"/>
    <property type="project" value="UniProtKB-KW"/>
</dbReference>
<keyword evidence="3" id="KW-0067">ATP-binding</keyword>
<dbReference type="InterPro" id="IPR004364">
    <property type="entry name" value="Aa-tRNA-synt_II"/>
</dbReference>
<evidence type="ECO:0000259" key="7">
    <source>
        <dbReference type="PROSITE" id="PS50862"/>
    </source>
</evidence>
<evidence type="ECO:0000313" key="9">
    <source>
        <dbReference type="Proteomes" id="UP000070544"/>
    </source>
</evidence>
<dbReference type="PRINTS" id="PR01042">
    <property type="entry name" value="TRNASYNTHASP"/>
</dbReference>
<feature type="region of interest" description="Disordered" evidence="6">
    <location>
        <begin position="261"/>
        <end position="306"/>
    </location>
</feature>
<keyword evidence="1" id="KW-0436">Ligase</keyword>
<dbReference type="GO" id="GO:0005739">
    <property type="term" value="C:mitochondrion"/>
    <property type="evidence" value="ECO:0007669"/>
    <property type="project" value="TreeGrafter"/>
</dbReference>
<keyword evidence="4" id="KW-0648">Protein biosynthesis</keyword>
<accession>A0A139AF92</accession>
<dbReference type="InterPro" id="IPR045864">
    <property type="entry name" value="aa-tRNA-synth_II/BPL/LPL"/>
</dbReference>
<dbReference type="SUPFAM" id="SSF50249">
    <property type="entry name" value="Nucleic acid-binding proteins"/>
    <property type="match status" value="1"/>
</dbReference>
<evidence type="ECO:0000256" key="3">
    <source>
        <dbReference type="ARBA" id="ARBA00022840"/>
    </source>
</evidence>
<dbReference type="PANTHER" id="PTHR22594">
    <property type="entry name" value="ASPARTYL/LYSYL-TRNA SYNTHETASE"/>
    <property type="match status" value="1"/>
</dbReference>
<dbReference type="OMA" id="PRFPGQC"/>
<dbReference type="CDD" id="cd04318">
    <property type="entry name" value="EcAsnRS_like_N"/>
    <property type="match status" value="1"/>
</dbReference>
<name>A0A139AF92_GONPJ</name>
<evidence type="ECO:0000256" key="1">
    <source>
        <dbReference type="ARBA" id="ARBA00022598"/>
    </source>
</evidence>
<keyword evidence="9" id="KW-1185">Reference proteome</keyword>
<sequence length="714" mass="77626">MRGPRIPPHSAFGLLRHSHPPCDAAITRQLRTLIHRIDPQSRAFSSSSATLSPIYYKSSSSLPLAPTIRHLLSVDPHTLGPDTSPRTIHGWVRSLRAQKNLIFLQLTDGSTPTSLQCVAPANTKGLHGVSPGASVRVRGELVKSPAKGQAVEMKVVECEVVGPADPETYPLPKTKLTLEYLREPHVSHLRSRTQTFSAVWRIRDAAEEAVNEFFKAHSFLRVHTPIITSNDCEGGGEVFRVEAEDRLKEYIAWMEVAATGNENTAPRVEGRSEAGGPQTPPEDGAASHQSSITSTDPTSPIPTTPPVALRPFFTHPVYLTVSSQLHLESLLTHFPRVYTLSPCFRAEPSNTPRHLAEFWMLEAEWAWCDDIAAVCDVIEAQVKSAVTWILEGGRAGTKRVQRGATGLFGGPQGEDRAMPYDPREDLAVLAKNVPGADGLVEALGRLADGTKPFLRVTYTDAVEILRAVGGGVGAGVGGESGGEGVEEQDVKAKGKKKAKREEMIVVEVEVDANGWVKFLGSKMGSTGSSSSPAAEPEDQGTSAPRHLTFKLPRRQFSYPVEWGLPLQTEHERFLAEMVFKYPVFVTDYPAAMKPFYMKVNRATSSPSLDADEGHRDPSRLTVACTDLLVPGVGELCGGSVRETDLTVLSARMEEAGLDASPGGRYGWYLDLRRWGGVPHAGYGMGFERFLMLLTGMGSLKDLVVWGRWAGSCKG</sequence>
<dbReference type="Gene3D" id="2.40.50.140">
    <property type="entry name" value="Nucleic acid-binding proteins"/>
    <property type="match status" value="1"/>
</dbReference>
<dbReference type="STRING" id="1344416.A0A139AF92"/>
<dbReference type="InterPro" id="IPR012340">
    <property type="entry name" value="NA-bd_OB-fold"/>
</dbReference>
<proteinExistence type="predicted"/>
<dbReference type="Proteomes" id="UP000070544">
    <property type="component" value="Unassembled WGS sequence"/>
</dbReference>
<dbReference type="InterPro" id="IPR004365">
    <property type="entry name" value="NA-bd_OB_tRNA"/>
</dbReference>
<dbReference type="Gene3D" id="3.30.930.10">
    <property type="entry name" value="Bira Bifunctional Protein, Domain 2"/>
    <property type="match status" value="1"/>
</dbReference>
<feature type="domain" description="Aminoacyl-transfer RNA synthetases class-II family profile" evidence="7">
    <location>
        <begin position="200"/>
        <end position="701"/>
    </location>
</feature>
<dbReference type="Pfam" id="PF00152">
    <property type="entry name" value="tRNA-synt_2"/>
    <property type="match status" value="2"/>
</dbReference>
<dbReference type="AlphaFoldDB" id="A0A139AF92"/>
<evidence type="ECO:0000256" key="5">
    <source>
        <dbReference type="ARBA" id="ARBA00023146"/>
    </source>
</evidence>
<dbReference type="PANTHER" id="PTHR22594:SF34">
    <property type="entry name" value="ASPARAGINE--TRNA LIGASE, MITOCHONDRIAL-RELATED"/>
    <property type="match status" value="1"/>
</dbReference>
<reference evidence="8 9" key="1">
    <citation type="journal article" date="2015" name="Genome Biol. Evol.">
        <title>Phylogenomic analyses indicate that early fungi evolved digesting cell walls of algal ancestors of land plants.</title>
        <authorList>
            <person name="Chang Y."/>
            <person name="Wang S."/>
            <person name="Sekimoto S."/>
            <person name="Aerts A.L."/>
            <person name="Choi C."/>
            <person name="Clum A."/>
            <person name="LaButti K.M."/>
            <person name="Lindquist E.A."/>
            <person name="Yee Ngan C."/>
            <person name="Ohm R.A."/>
            <person name="Salamov A.A."/>
            <person name="Grigoriev I.V."/>
            <person name="Spatafora J.W."/>
            <person name="Berbee M.L."/>
        </authorList>
    </citation>
    <scope>NUCLEOTIDE SEQUENCE [LARGE SCALE GENOMIC DNA]</scope>
    <source>
        <strain evidence="8 9">JEL478</strain>
    </source>
</reference>
<keyword evidence="5 8" id="KW-0030">Aminoacyl-tRNA synthetase</keyword>
<organism evidence="8 9">
    <name type="scientific">Gonapodya prolifera (strain JEL478)</name>
    <name type="common">Monoblepharis prolifera</name>
    <dbReference type="NCBI Taxonomy" id="1344416"/>
    <lineage>
        <taxon>Eukaryota</taxon>
        <taxon>Fungi</taxon>
        <taxon>Fungi incertae sedis</taxon>
        <taxon>Chytridiomycota</taxon>
        <taxon>Chytridiomycota incertae sedis</taxon>
        <taxon>Monoblepharidomycetes</taxon>
        <taxon>Monoblepharidales</taxon>
        <taxon>Gonapodyaceae</taxon>
        <taxon>Gonapodya</taxon>
    </lineage>
</organism>
<feature type="region of interest" description="Disordered" evidence="6">
    <location>
        <begin position="523"/>
        <end position="544"/>
    </location>
</feature>
<gene>
    <name evidence="8" type="ORF">M427DRAFT_70066</name>
</gene>
<dbReference type="SUPFAM" id="SSF55681">
    <property type="entry name" value="Class II aaRS and biotin synthetases"/>
    <property type="match status" value="1"/>
</dbReference>
<dbReference type="InterPro" id="IPR006195">
    <property type="entry name" value="aa-tRNA-synth_II"/>
</dbReference>